<dbReference type="AlphaFoldDB" id="A0A0A8JZD2"/>
<proteinExistence type="predicted"/>
<reference evidence="1 2" key="1">
    <citation type="submission" date="2014-09" db="EMBL/GenBank/DDBJ databases">
        <title>Genome sequencing of Methyloceanibacter caenitepidi Gela4.</title>
        <authorList>
            <person name="Takeuchi M."/>
            <person name="Susumu S."/>
            <person name="Kamagata Y."/>
            <person name="Oshima K."/>
            <person name="Hattori M."/>
            <person name="Iwasaki W."/>
        </authorList>
    </citation>
    <scope>NUCLEOTIDE SEQUENCE [LARGE SCALE GENOMIC DNA]</scope>
    <source>
        <strain evidence="1 2">Gela4</strain>
    </source>
</reference>
<evidence type="ECO:0000313" key="2">
    <source>
        <dbReference type="Proteomes" id="UP000031643"/>
    </source>
</evidence>
<dbReference type="KEGG" id="mcg:GL4_0311"/>
<name>A0A0A8JZD2_9HYPH</name>
<dbReference type="HOGENOM" id="CLU_2917314_0_0_5"/>
<dbReference type="EMBL" id="AP014648">
    <property type="protein sequence ID" value="BAQ15781.1"/>
    <property type="molecule type" value="Genomic_DNA"/>
</dbReference>
<keyword evidence="2" id="KW-1185">Reference proteome</keyword>
<dbReference type="STRING" id="1384459.GL4_0311"/>
<protein>
    <submittedName>
        <fullName evidence="1">Uncharacterized protein</fullName>
    </submittedName>
</protein>
<evidence type="ECO:0000313" key="1">
    <source>
        <dbReference type="EMBL" id="BAQ15781.1"/>
    </source>
</evidence>
<sequence>MTWWDGVAREAAALQEDENLYLRVGTVGKLATVFTQGKRGASILLAATRRTGRGINADSGY</sequence>
<gene>
    <name evidence="1" type="ORF">GL4_0311</name>
</gene>
<dbReference type="Proteomes" id="UP000031643">
    <property type="component" value="Chromosome"/>
</dbReference>
<accession>A0A0A8JZD2</accession>
<organism evidence="1 2">
    <name type="scientific">Methyloceanibacter caenitepidi</name>
    <dbReference type="NCBI Taxonomy" id="1384459"/>
    <lineage>
        <taxon>Bacteria</taxon>
        <taxon>Pseudomonadati</taxon>
        <taxon>Pseudomonadota</taxon>
        <taxon>Alphaproteobacteria</taxon>
        <taxon>Hyphomicrobiales</taxon>
        <taxon>Hyphomicrobiaceae</taxon>
        <taxon>Methyloceanibacter</taxon>
    </lineage>
</organism>